<name>A0A0F8YZD7_9ZZZZ</name>
<reference evidence="1" key="1">
    <citation type="journal article" date="2015" name="Nature">
        <title>Complex archaea that bridge the gap between prokaryotes and eukaryotes.</title>
        <authorList>
            <person name="Spang A."/>
            <person name="Saw J.H."/>
            <person name="Jorgensen S.L."/>
            <person name="Zaremba-Niedzwiedzka K."/>
            <person name="Martijn J."/>
            <person name="Lind A.E."/>
            <person name="van Eijk R."/>
            <person name="Schleper C."/>
            <person name="Guy L."/>
            <person name="Ettema T.J."/>
        </authorList>
    </citation>
    <scope>NUCLEOTIDE SEQUENCE</scope>
</reference>
<sequence>KMALSINVPGWRAWLAFRYMNRGLTRADYLKDCRELDKLAALAMAKVCPTCGKVVTGAERQRRWRRK</sequence>
<gene>
    <name evidence="1" type="ORF">LCGC14_3095980</name>
</gene>
<dbReference type="AlphaFoldDB" id="A0A0F8YZD7"/>
<feature type="non-terminal residue" evidence="1">
    <location>
        <position position="1"/>
    </location>
</feature>
<dbReference type="EMBL" id="LAZR01066569">
    <property type="protein sequence ID" value="KKK53316.1"/>
    <property type="molecule type" value="Genomic_DNA"/>
</dbReference>
<comment type="caution">
    <text evidence="1">The sequence shown here is derived from an EMBL/GenBank/DDBJ whole genome shotgun (WGS) entry which is preliminary data.</text>
</comment>
<accession>A0A0F8YZD7</accession>
<protein>
    <submittedName>
        <fullName evidence="1">Uncharacterized protein</fullName>
    </submittedName>
</protein>
<proteinExistence type="predicted"/>
<evidence type="ECO:0000313" key="1">
    <source>
        <dbReference type="EMBL" id="KKK53316.1"/>
    </source>
</evidence>
<organism evidence="1">
    <name type="scientific">marine sediment metagenome</name>
    <dbReference type="NCBI Taxonomy" id="412755"/>
    <lineage>
        <taxon>unclassified sequences</taxon>
        <taxon>metagenomes</taxon>
        <taxon>ecological metagenomes</taxon>
    </lineage>
</organism>